<gene>
    <name evidence="2" type="ORF">MCOR_5410</name>
</gene>
<proteinExistence type="predicted"/>
<keyword evidence="1" id="KW-0802">TPR repeat</keyword>
<evidence type="ECO:0000313" key="3">
    <source>
        <dbReference type="Proteomes" id="UP000507470"/>
    </source>
</evidence>
<dbReference type="PROSITE" id="PS50005">
    <property type="entry name" value="TPR"/>
    <property type="match status" value="1"/>
</dbReference>
<feature type="repeat" description="TPR" evidence="1">
    <location>
        <begin position="100"/>
        <end position="133"/>
    </location>
</feature>
<dbReference type="AlphaFoldDB" id="A0A6J8A9I5"/>
<evidence type="ECO:0000256" key="1">
    <source>
        <dbReference type="PROSITE-ProRule" id="PRU00339"/>
    </source>
</evidence>
<reference evidence="2 3" key="1">
    <citation type="submission" date="2020-06" db="EMBL/GenBank/DDBJ databases">
        <authorList>
            <person name="Li R."/>
            <person name="Bekaert M."/>
        </authorList>
    </citation>
    <scope>NUCLEOTIDE SEQUENCE [LARGE SCALE GENOMIC DNA]</scope>
    <source>
        <strain evidence="3">wild</strain>
    </source>
</reference>
<name>A0A6J8A9I5_MYTCO</name>
<keyword evidence="3" id="KW-1185">Reference proteome</keyword>
<organism evidence="2 3">
    <name type="scientific">Mytilus coruscus</name>
    <name type="common">Sea mussel</name>
    <dbReference type="NCBI Taxonomy" id="42192"/>
    <lineage>
        <taxon>Eukaryota</taxon>
        <taxon>Metazoa</taxon>
        <taxon>Spiralia</taxon>
        <taxon>Lophotrochozoa</taxon>
        <taxon>Mollusca</taxon>
        <taxon>Bivalvia</taxon>
        <taxon>Autobranchia</taxon>
        <taxon>Pteriomorphia</taxon>
        <taxon>Mytilida</taxon>
        <taxon>Mytiloidea</taxon>
        <taxon>Mytilidae</taxon>
        <taxon>Mytilinae</taxon>
        <taxon>Mytilus</taxon>
    </lineage>
</organism>
<protein>
    <submittedName>
        <fullName evidence="2">Uncharacterized protein</fullName>
    </submittedName>
</protein>
<dbReference type="EMBL" id="CACVKT020000966">
    <property type="protein sequence ID" value="CAC5364319.1"/>
    <property type="molecule type" value="Genomic_DNA"/>
</dbReference>
<accession>A0A6J8A9I5</accession>
<sequence length="157" mass="17870">MSVRHRLLVKWHLEQKQGVVRSLKFVLADHVNFVTSSFIPMELLIEGGTLLIPPVVYAHFLSFLCHYRQNNELECRNSLKDLQSTIAKDNFIGQHSCFSSSTYYCLGTALQLMGDNVSAKQAFTETVKLLPSHPSFIRPLRRLSMIASLCENQTDLK</sequence>
<dbReference type="InterPro" id="IPR019734">
    <property type="entry name" value="TPR_rpt"/>
</dbReference>
<dbReference type="Proteomes" id="UP000507470">
    <property type="component" value="Unassembled WGS sequence"/>
</dbReference>
<evidence type="ECO:0000313" key="2">
    <source>
        <dbReference type="EMBL" id="CAC5364319.1"/>
    </source>
</evidence>